<keyword evidence="2" id="KW-0489">Methyltransferase</keyword>
<gene>
    <name evidence="2" type="ordered locus">Sta7437_2226</name>
</gene>
<dbReference type="PANTHER" id="PTHR36973">
    <property type="entry name" value="SLL1456 PROTEIN-RELATED"/>
    <property type="match status" value="1"/>
</dbReference>
<protein>
    <submittedName>
        <fullName evidence="2">Methyltransferase FkbM family</fullName>
    </submittedName>
</protein>
<dbReference type="eggNOG" id="COG0030">
    <property type="taxonomic scope" value="Bacteria"/>
</dbReference>
<proteinExistence type="predicted"/>
<reference evidence="3" key="1">
    <citation type="journal article" date="2013" name="Proc. Natl. Acad. Sci. U.S.A.">
        <title>Improving the coverage of the cyanobacterial phylum using diversity-driven genome sequencing.</title>
        <authorList>
            <person name="Shih P.M."/>
            <person name="Wu D."/>
            <person name="Latifi A."/>
            <person name="Axen S.D."/>
            <person name="Fewer D.P."/>
            <person name="Talla E."/>
            <person name="Calteau A."/>
            <person name="Cai F."/>
            <person name="Tandeau de Marsac N."/>
            <person name="Rippka R."/>
            <person name="Herdman M."/>
            <person name="Sivonen K."/>
            <person name="Coursin T."/>
            <person name="Laurent T."/>
            <person name="Goodwin L."/>
            <person name="Nolan M."/>
            <person name="Davenport K.W."/>
            <person name="Han C.S."/>
            <person name="Rubin E.M."/>
            <person name="Eisen J.A."/>
            <person name="Woyke T."/>
            <person name="Gugger M."/>
            <person name="Kerfeld C.A."/>
        </authorList>
    </citation>
    <scope>NUCLEOTIDE SEQUENCE [LARGE SCALE GENOMIC DNA]</scope>
    <source>
        <strain evidence="3">ATCC 29371 / PCC 7437</strain>
    </source>
</reference>
<dbReference type="Proteomes" id="UP000010473">
    <property type="component" value="Chromosome"/>
</dbReference>
<dbReference type="PATRIC" id="fig|111780.3.peg.2319"/>
<dbReference type="InterPro" id="IPR006342">
    <property type="entry name" value="FkbM_mtfrase"/>
</dbReference>
<dbReference type="AlphaFoldDB" id="K9XUN6"/>
<dbReference type="NCBIfam" id="TIGR01444">
    <property type="entry name" value="fkbM_fam"/>
    <property type="match status" value="1"/>
</dbReference>
<keyword evidence="3" id="KW-1185">Reference proteome</keyword>
<dbReference type="EMBL" id="CP003653">
    <property type="protein sequence ID" value="AFZ35774.1"/>
    <property type="molecule type" value="Genomic_DNA"/>
</dbReference>
<dbReference type="STRING" id="111780.Sta7437_2226"/>
<dbReference type="HOGENOM" id="CLU_095342_0_0_3"/>
<evidence type="ECO:0000313" key="3">
    <source>
        <dbReference type="Proteomes" id="UP000010473"/>
    </source>
</evidence>
<dbReference type="OrthoDB" id="490071at2"/>
<dbReference type="InterPro" id="IPR029063">
    <property type="entry name" value="SAM-dependent_MTases_sf"/>
</dbReference>
<dbReference type="PANTHER" id="PTHR36973:SF4">
    <property type="entry name" value="NODULATION PROTEIN"/>
    <property type="match status" value="1"/>
</dbReference>
<dbReference type="GO" id="GO:0008171">
    <property type="term" value="F:O-methyltransferase activity"/>
    <property type="evidence" value="ECO:0007669"/>
    <property type="project" value="TreeGrafter"/>
</dbReference>
<keyword evidence="2" id="KW-0808">Transferase</keyword>
<accession>K9XUN6</accession>
<dbReference type="GO" id="GO:0032259">
    <property type="term" value="P:methylation"/>
    <property type="evidence" value="ECO:0007669"/>
    <property type="project" value="UniProtKB-KW"/>
</dbReference>
<sequence length="270" mass="31428">MLKKKIKFILDKTNIYSYIKYSDLYDLYLYLFWRSHWKKFLKVVSFFENLIGVDSLIFDIGANQGSKTDVYRRFAKQVVCIEPDKKSVNVLKKRFKNRSNIEIMSVAIGNNVGKATFYIHKEGSCYNTMNLKQKNSLEEKSQSDISEKIAFNDSYEVEMVTLDNLIKKWGIPKYIKLDVEGYELYALQGLNYPVEFISFEANLPVFINETIECINLIKKLSSSAKYKFSTQEGFTGELSAWLTYEEILSFISNTNLPFLEIMACLKFENA</sequence>
<evidence type="ECO:0000313" key="2">
    <source>
        <dbReference type="EMBL" id="AFZ35774.1"/>
    </source>
</evidence>
<dbReference type="InterPro" id="IPR053188">
    <property type="entry name" value="FkbM_Methyltransferase"/>
</dbReference>
<organism evidence="2 3">
    <name type="scientific">Stanieria cyanosphaera (strain ATCC 29371 / PCC 7437)</name>
    <dbReference type="NCBI Taxonomy" id="111780"/>
    <lineage>
        <taxon>Bacteria</taxon>
        <taxon>Bacillati</taxon>
        <taxon>Cyanobacteriota</taxon>
        <taxon>Cyanophyceae</taxon>
        <taxon>Pleurocapsales</taxon>
        <taxon>Dermocarpellaceae</taxon>
        <taxon>Stanieria</taxon>
    </lineage>
</organism>
<dbReference type="RefSeq" id="WP_015193442.1">
    <property type="nucleotide sequence ID" value="NC_019748.1"/>
</dbReference>
<name>K9XUN6_STAC7</name>
<evidence type="ECO:0000259" key="1">
    <source>
        <dbReference type="Pfam" id="PF05050"/>
    </source>
</evidence>
<dbReference type="Pfam" id="PF05050">
    <property type="entry name" value="Methyltransf_21"/>
    <property type="match status" value="1"/>
</dbReference>
<dbReference type="Gene3D" id="3.40.50.150">
    <property type="entry name" value="Vaccinia Virus protein VP39"/>
    <property type="match status" value="1"/>
</dbReference>
<feature type="domain" description="Methyltransferase FkbM" evidence="1">
    <location>
        <begin position="59"/>
        <end position="202"/>
    </location>
</feature>
<dbReference type="SUPFAM" id="SSF53335">
    <property type="entry name" value="S-adenosyl-L-methionine-dependent methyltransferases"/>
    <property type="match status" value="1"/>
</dbReference>
<dbReference type="KEGG" id="scs:Sta7437_2226"/>